<sequence>MRLHCTKWAYEPGERVLLCKTSSAVCGDSVFSSIRPFHIPQYFVAPRARMICGVWLRAQLFSHQIQVRVATAWWTPDSRTGDLALSADRDMKLHCRLRHTKLWQKLPEGPVGRHSKTQQNLSHPTFTPSHHHATPKPVLELCVISRTGPQSFRAVPCLPGHIHTAQTQLQGACGNMSFLFL</sequence>
<feature type="region of interest" description="Disordered" evidence="1">
    <location>
        <begin position="108"/>
        <end position="133"/>
    </location>
</feature>
<dbReference type="GeneID" id="30027435"/>
<proteinExistence type="predicted"/>
<gene>
    <name evidence="2" type="ORF">METBIDRAFT_139468</name>
</gene>
<feature type="compositionally biased region" description="Polar residues" evidence="1">
    <location>
        <begin position="117"/>
        <end position="128"/>
    </location>
</feature>
<reference evidence="2 3" key="1">
    <citation type="submission" date="2016-05" db="EMBL/GenBank/DDBJ databases">
        <title>Comparative genomics of biotechnologically important yeasts.</title>
        <authorList>
            <consortium name="DOE Joint Genome Institute"/>
            <person name="Riley R."/>
            <person name="Haridas S."/>
            <person name="Wolfe K.H."/>
            <person name="Lopes M.R."/>
            <person name="Hittinger C.T."/>
            <person name="Goker M."/>
            <person name="Salamov A."/>
            <person name="Wisecaver J."/>
            <person name="Long T.M."/>
            <person name="Aerts A.L."/>
            <person name="Barry K."/>
            <person name="Choi C."/>
            <person name="Clum A."/>
            <person name="Coughlan A.Y."/>
            <person name="Deshpande S."/>
            <person name="Douglass A.P."/>
            <person name="Hanson S.J."/>
            <person name="Klenk H.-P."/>
            <person name="LaButti K."/>
            <person name="Lapidus A."/>
            <person name="Lindquist E."/>
            <person name="Lipzen A."/>
            <person name="Meier-kolthoff J.P."/>
            <person name="Ohm R.A."/>
            <person name="Otillar R.P."/>
            <person name="Pangilinan J."/>
            <person name="Peng Y."/>
            <person name="Rokas A."/>
            <person name="Rosa C.A."/>
            <person name="Scheuner C."/>
            <person name="Sibirny A.A."/>
            <person name="Slot J.C."/>
            <person name="Stielow J.B."/>
            <person name="Sun H."/>
            <person name="Kurtzman C.P."/>
            <person name="Blackwell M."/>
            <person name="Grigoriev I.V."/>
            <person name="Jeffries T.W."/>
        </authorList>
    </citation>
    <scope>NUCLEOTIDE SEQUENCE [LARGE SCALE GENOMIC DNA]</scope>
    <source>
        <strain evidence="2 3">NRRL YB-4993</strain>
    </source>
</reference>
<comment type="caution">
    <text evidence="2">The sequence shown here is derived from an EMBL/GenBank/DDBJ whole genome shotgun (WGS) entry which is preliminary data.</text>
</comment>
<organism evidence="2 3">
    <name type="scientific">Metschnikowia bicuspidata var. bicuspidata NRRL YB-4993</name>
    <dbReference type="NCBI Taxonomy" id="869754"/>
    <lineage>
        <taxon>Eukaryota</taxon>
        <taxon>Fungi</taxon>
        <taxon>Dikarya</taxon>
        <taxon>Ascomycota</taxon>
        <taxon>Saccharomycotina</taxon>
        <taxon>Pichiomycetes</taxon>
        <taxon>Metschnikowiaceae</taxon>
        <taxon>Metschnikowia</taxon>
    </lineage>
</organism>
<dbReference type="EMBL" id="LXTC01000002">
    <property type="protein sequence ID" value="OBA21894.1"/>
    <property type="molecule type" value="Genomic_DNA"/>
</dbReference>
<accession>A0A1A0HCR8</accession>
<name>A0A1A0HCR8_9ASCO</name>
<evidence type="ECO:0000313" key="3">
    <source>
        <dbReference type="Proteomes" id="UP000092555"/>
    </source>
</evidence>
<evidence type="ECO:0000313" key="2">
    <source>
        <dbReference type="EMBL" id="OBA21894.1"/>
    </source>
</evidence>
<dbReference type="RefSeq" id="XP_018712390.1">
    <property type="nucleotide sequence ID" value="XM_018854459.1"/>
</dbReference>
<dbReference type="AlphaFoldDB" id="A0A1A0HCR8"/>
<dbReference type="Proteomes" id="UP000092555">
    <property type="component" value="Unassembled WGS sequence"/>
</dbReference>
<evidence type="ECO:0000256" key="1">
    <source>
        <dbReference type="SAM" id="MobiDB-lite"/>
    </source>
</evidence>
<keyword evidence="3" id="KW-1185">Reference proteome</keyword>
<protein>
    <submittedName>
        <fullName evidence="2">Uncharacterized protein</fullName>
    </submittedName>
</protein>